<gene>
    <name evidence="1" type="ORF">Tco_0895062</name>
</gene>
<organism evidence="1 2">
    <name type="scientific">Tanacetum coccineum</name>
    <dbReference type="NCBI Taxonomy" id="301880"/>
    <lineage>
        <taxon>Eukaryota</taxon>
        <taxon>Viridiplantae</taxon>
        <taxon>Streptophyta</taxon>
        <taxon>Embryophyta</taxon>
        <taxon>Tracheophyta</taxon>
        <taxon>Spermatophyta</taxon>
        <taxon>Magnoliopsida</taxon>
        <taxon>eudicotyledons</taxon>
        <taxon>Gunneridae</taxon>
        <taxon>Pentapetalae</taxon>
        <taxon>asterids</taxon>
        <taxon>campanulids</taxon>
        <taxon>Asterales</taxon>
        <taxon>Asteraceae</taxon>
        <taxon>Asteroideae</taxon>
        <taxon>Anthemideae</taxon>
        <taxon>Anthemidinae</taxon>
        <taxon>Tanacetum</taxon>
    </lineage>
</organism>
<protein>
    <submittedName>
        <fullName evidence="1">Uncharacterized protein</fullName>
    </submittedName>
</protein>
<dbReference type="EMBL" id="BQNB010014189">
    <property type="protein sequence ID" value="GJT25125.1"/>
    <property type="molecule type" value="Genomic_DNA"/>
</dbReference>
<comment type="caution">
    <text evidence="1">The sequence shown here is derived from an EMBL/GenBank/DDBJ whole genome shotgun (WGS) entry which is preliminary data.</text>
</comment>
<sequence length="129" mass="14607">MLTTRNPIKLGDPMQQIFHRLLSVIDICLDCGKRVYPQGYITLRAYDKFVYSVDQFGPETQYYTISLEACLKSTPDLSSNPKPSQRQEPGYGTVDLSIILNFGTLNKLAKDGLARGIPRLKFHKDHLCV</sequence>
<evidence type="ECO:0000313" key="1">
    <source>
        <dbReference type="EMBL" id="GJT25125.1"/>
    </source>
</evidence>
<proteinExistence type="predicted"/>
<accession>A0ABQ5CDJ8</accession>
<evidence type="ECO:0000313" key="2">
    <source>
        <dbReference type="Proteomes" id="UP001151760"/>
    </source>
</evidence>
<name>A0ABQ5CDJ8_9ASTR</name>
<reference evidence="1" key="1">
    <citation type="journal article" date="2022" name="Int. J. Mol. Sci.">
        <title>Draft Genome of Tanacetum Coccineum: Genomic Comparison of Closely Related Tanacetum-Family Plants.</title>
        <authorList>
            <person name="Yamashiro T."/>
            <person name="Shiraishi A."/>
            <person name="Nakayama K."/>
            <person name="Satake H."/>
        </authorList>
    </citation>
    <scope>NUCLEOTIDE SEQUENCE</scope>
</reference>
<dbReference type="Proteomes" id="UP001151760">
    <property type="component" value="Unassembled WGS sequence"/>
</dbReference>
<keyword evidence="2" id="KW-1185">Reference proteome</keyword>
<reference evidence="1" key="2">
    <citation type="submission" date="2022-01" db="EMBL/GenBank/DDBJ databases">
        <authorList>
            <person name="Yamashiro T."/>
            <person name="Shiraishi A."/>
            <person name="Satake H."/>
            <person name="Nakayama K."/>
        </authorList>
    </citation>
    <scope>NUCLEOTIDE SEQUENCE</scope>
</reference>